<organism evidence="4 5">
    <name type="scientific">Zingiber officinale</name>
    <name type="common">Ginger</name>
    <name type="synonym">Amomum zingiber</name>
    <dbReference type="NCBI Taxonomy" id="94328"/>
    <lineage>
        <taxon>Eukaryota</taxon>
        <taxon>Viridiplantae</taxon>
        <taxon>Streptophyta</taxon>
        <taxon>Embryophyta</taxon>
        <taxon>Tracheophyta</taxon>
        <taxon>Spermatophyta</taxon>
        <taxon>Magnoliopsida</taxon>
        <taxon>Liliopsida</taxon>
        <taxon>Zingiberales</taxon>
        <taxon>Zingiberaceae</taxon>
        <taxon>Zingiber</taxon>
    </lineage>
</organism>
<evidence type="ECO:0000313" key="4">
    <source>
        <dbReference type="EMBL" id="KAG6534809.1"/>
    </source>
</evidence>
<gene>
    <name evidence="4" type="ORF">ZIOFF_008713</name>
</gene>
<evidence type="ECO:0000256" key="1">
    <source>
        <dbReference type="ARBA" id="ARBA00007727"/>
    </source>
</evidence>
<keyword evidence="5" id="KW-1185">Reference proteome</keyword>
<feature type="chain" id="PRO_5035204804" description="Trichome birefringence-like C-terminal domain-containing protein" evidence="2">
    <location>
        <begin position="21"/>
        <end position="301"/>
    </location>
</feature>
<reference evidence="4 5" key="1">
    <citation type="submission" date="2020-08" db="EMBL/GenBank/DDBJ databases">
        <title>Plant Genome Project.</title>
        <authorList>
            <person name="Zhang R.-G."/>
        </authorList>
    </citation>
    <scope>NUCLEOTIDE SEQUENCE [LARGE SCALE GENOMIC DNA]</scope>
    <source>
        <tissue evidence="4">Rhizome</tissue>
    </source>
</reference>
<accession>A0A8J5LTY1</accession>
<feature type="domain" description="Trichome birefringence-like C-terminal" evidence="3">
    <location>
        <begin position="44"/>
        <end position="295"/>
    </location>
</feature>
<dbReference type="InterPro" id="IPR029962">
    <property type="entry name" value="TBL"/>
</dbReference>
<dbReference type="EMBL" id="JACMSC010000002">
    <property type="protein sequence ID" value="KAG6534809.1"/>
    <property type="molecule type" value="Genomic_DNA"/>
</dbReference>
<evidence type="ECO:0000256" key="2">
    <source>
        <dbReference type="SAM" id="SignalP"/>
    </source>
</evidence>
<keyword evidence="2" id="KW-0732">Signal</keyword>
<dbReference type="PANTHER" id="PTHR32285">
    <property type="entry name" value="PROTEIN TRICHOME BIREFRINGENCE-LIKE 9-RELATED"/>
    <property type="match status" value="1"/>
</dbReference>
<dbReference type="Pfam" id="PF13839">
    <property type="entry name" value="PC-Esterase"/>
    <property type="match status" value="1"/>
</dbReference>
<feature type="signal peptide" evidence="2">
    <location>
        <begin position="1"/>
        <end position="20"/>
    </location>
</feature>
<protein>
    <recommendedName>
        <fullName evidence="3">Trichome birefringence-like C-terminal domain-containing protein</fullName>
    </recommendedName>
</protein>
<evidence type="ECO:0000313" key="5">
    <source>
        <dbReference type="Proteomes" id="UP000734854"/>
    </source>
</evidence>
<sequence>MGFCGFVLFFSIIQCRCGCGDHIALVIRSLPVSSGVVSPCAALQVERPQDLSDGKSENFKRMFFPRHRLTIAIYWSPFLINAHLIDNDGPNHTGLWNLFLDEVDPTWYAQLRRYDLVVIADGNWFTRPSLFFENRRLVGCHFCHRPNVTDLTLRYSHRAAFRTALAAINRLAASGQFTGTVFVRSFSPAHFEGGEWNSGGNCRRRRPYRANETHLQPLDQEFYDHQLEEFRAATAAGGGAKMRLLDTTAAMLLRPDGHPSRYGHSAHDAVAMYNDCVHWCLPGPVDTWNQLLFAMLAQESS</sequence>
<dbReference type="AlphaFoldDB" id="A0A8J5LTY1"/>
<dbReference type="Proteomes" id="UP000734854">
    <property type="component" value="Unassembled WGS sequence"/>
</dbReference>
<proteinExistence type="inferred from homology"/>
<name>A0A8J5LTY1_ZINOF</name>
<evidence type="ECO:0000259" key="3">
    <source>
        <dbReference type="Pfam" id="PF13839"/>
    </source>
</evidence>
<comment type="caution">
    <text evidence="4">The sequence shown here is derived from an EMBL/GenBank/DDBJ whole genome shotgun (WGS) entry which is preliminary data.</text>
</comment>
<dbReference type="InterPro" id="IPR026057">
    <property type="entry name" value="TBL_C"/>
</dbReference>
<dbReference type="GO" id="GO:0016413">
    <property type="term" value="F:O-acetyltransferase activity"/>
    <property type="evidence" value="ECO:0007669"/>
    <property type="project" value="InterPro"/>
</dbReference>
<dbReference type="GO" id="GO:0005794">
    <property type="term" value="C:Golgi apparatus"/>
    <property type="evidence" value="ECO:0007669"/>
    <property type="project" value="TreeGrafter"/>
</dbReference>
<comment type="similarity">
    <text evidence="1">Belongs to the PC-esterase family. TBL subfamily.</text>
</comment>
<dbReference type="PANTHER" id="PTHR32285:SF148">
    <property type="entry name" value="OS01G0653100 PROTEIN"/>
    <property type="match status" value="1"/>
</dbReference>